<keyword evidence="1" id="KW-0175">Coiled coil</keyword>
<gene>
    <name evidence="3" type="ORF">H4R26_004661</name>
</gene>
<feature type="region of interest" description="Disordered" evidence="2">
    <location>
        <begin position="400"/>
        <end position="440"/>
    </location>
</feature>
<dbReference type="AlphaFoldDB" id="A0A9W8BEG2"/>
<feature type="compositionally biased region" description="Polar residues" evidence="2">
    <location>
        <begin position="419"/>
        <end position="436"/>
    </location>
</feature>
<organism evidence="3 4">
    <name type="scientific">Coemansia thaxteri</name>
    <dbReference type="NCBI Taxonomy" id="2663907"/>
    <lineage>
        <taxon>Eukaryota</taxon>
        <taxon>Fungi</taxon>
        <taxon>Fungi incertae sedis</taxon>
        <taxon>Zoopagomycota</taxon>
        <taxon>Kickxellomycotina</taxon>
        <taxon>Kickxellomycetes</taxon>
        <taxon>Kickxellales</taxon>
        <taxon>Kickxellaceae</taxon>
        <taxon>Coemansia</taxon>
    </lineage>
</organism>
<evidence type="ECO:0000256" key="2">
    <source>
        <dbReference type="SAM" id="MobiDB-lite"/>
    </source>
</evidence>
<protein>
    <submittedName>
        <fullName evidence="3">Uncharacterized protein</fullName>
    </submittedName>
</protein>
<dbReference type="EMBL" id="JANBQF010000547">
    <property type="protein sequence ID" value="KAJ2000339.1"/>
    <property type="molecule type" value="Genomic_DNA"/>
</dbReference>
<feature type="coiled-coil region" evidence="1">
    <location>
        <begin position="15"/>
        <end position="70"/>
    </location>
</feature>
<name>A0A9W8BEG2_9FUNG</name>
<evidence type="ECO:0000313" key="4">
    <source>
        <dbReference type="Proteomes" id="UP001150907"/>
    </source>
</evidence>
<comment type="caution">
    <text evidence="3">The sequence shown here is derived from an EMBL/GenBank/DDBJ whole genome shotgun (WGS) entry which is preliminary data.</text>
</comment>
<dbReference type="OrthoDB" id="5596186at2759"/>
<evidence type="ECO:0000313" key="3">
    <source>
        <dbReference type="EMBL" id="KAJ2000339.1"/>
    </source>
</evidence>
<sequence>MEATYCRSIDDMDCVEELRSHLRETTSRLQSAARTGLDLAAQNQTLTSRLAEVAQEQAELRQRLDLVERDRRWMQDQSLRVDQVRASLNDLLTKADGNRSRYAAADHRIDDLAAAVAKLRDDLDQHSDILDSVGSARKWASEFSAIQRALADAQGSISAHSICLAELGESLAILDSRRRTHTTDTARMLSDLGDRAASTEDTLRETQAQIGWVASHQRDLQDSLQSVIHEYNTMLNEHEQAIRILGENHAVLESQVSLSQTHATYAFNTPVSARSHKARAAGSLLTPADSAPSARVRQKITRSASPSLDSSAVLEFSPVSVPAGSYSRHTPASVSRRSRDSGVGVALCPSAIPKGESLGDIFANDIGFCSQPSSFETTVTTAEGDEDAFFPAMSRKAASVAGTPSSASGDKPKPRVRPRNSSFSRAMTGSANQVPASPNRMLPTSAVATRFGKIISTAAPVGLGWGNYWEARRHRLQFDIQKRLGLSAAAVNPADPADAERAALHGVQDDLGIED</sequence>
<dbReference type="Proteomes" id="UP001150907">
    <property type="component" value="Unassembled WGS sequence"/>
</dbReference>
<proteinExistence type="predicted"/>
<reference evidence="3" key="1">
    <citation type="submission" date="2022-07" db="EMBL/GenBank/DDBJ databases">
        <title>Phylogenomic reconstructions and comparative analyses of Kickxellomycotina fungi.</title>
        <authorList>
            <person name="Reynolds N.K."/>
            <person name="Stajich J.E."/>
            <person name="Barry K."/>
            <person name="Grigoriev I.V."/>
            <person name="Crous P."/>
            <person name="Smith M.E."/>
        </authorList>
    </citation>
    <scope>NUCLEOTIDE SEQUENCE</scope>
    <source>
        <strain evidence="3">IMI 214461</strain>
    </source>
</reference>
<keyword evidence="4" id="KW-1185">Reference proteome</keyword>
<accession>A0A9W8BEG2</accession>
<evidence type="ECO:0000256" key="1">
    <source>
        <dbReference type="SAM" id="Coils"/>
    </source>
</evidence>
<feature type="coiled-coil region" evidence="1">
    <location>
        <begin position="102"/>
        <end position="129"/>
    </location>
</feature>